<accession>A0A2Z6R9R0</accession>
<sequence length="157" mass="17936">MVDLASSELELMPIVFVDNNNLIDDLVQDDDKELISIDDGEEEQNNEDNINEDIMIQKAALEVSQLAKITRNRSIKGVENIDNENDDDNSIDSGDYDNSDKENDEIFYSETSNQVAIRQFHNAFLRAERICELRNKSIDMSENSHKIIERNAANDLV</sequence>
<feature type="compositionally biased region" description="Acidic residues" evidence="1">
    <location>
        <begin position="81"/>
        <end position="102"/>
    </location>
</feature>
<name>A0A2Z6R9R0_9GLOM</name>
<keyword evidence="3" id="KW-1185">Reference proteome</keyword>
<evidence type="ECO:0000256" key="1">
    <source>
        <dbReference type="SAM" id="MobiDB-lite"/>
    </source>
</evidence>
<reference evidence="2 3" key="1">
    <citation type="submission" date="2017-11" db="EMBL/GenBank/DDBJ databases">
        <title>The genome of Rhizophagus clarus HR1 reveals common genetic basis of auxotrophy among arbuscular mycorrhizal fungi.</title>
        <authorList>
            <person name="Kobayashi Y."/>
        </authorList>
    </citation>
    <scope>NUCLEOTIDE SEQUENCE [LARGE SCALE GENOMIC DNA]</scope>
    <source>
        <strain evidence="2 3">HR1</strain>
    </source>
</reference>
<proteinExistence type="predicted"/>
<comment type="caution">
    <text evidence="2">The sequence shown here is derived from an EMBL/GenBank/DDBJ whole genome shotgun (WGS) entry which is preliminary data.</text>
</comment>
<evidence type="ECO:0000313" key="3">
    <source>
        <dbReference type="Proteomes" id="UP000247702"/>
    </source>
</evidence>
<feature type="region of interest" description="Disordered" evidence="1">
    <location>
        <begin position="79"/>
        <end position="102"/>
    </location>
</feature>
<protein>
    <submittedName>
        <fullName evidence="2">Uncharacterized protein</fullName>
    </submittedName>
</protein>
<dbReference type="EMBL" id="BEXD01000684">
    <property type="protein sequence ID" value="GBB89448.1"/>
    <property type="molecule type" value="Genomic_DNA"/>
</dbReference>
<evidence type="ECO:0000313" key="2">
    <source>
        <dbReference type="EMBL" id="GBB89448.1"/>
    </source>
</evidence>
<dbReference type="Proteomes" id="UP000247702">
    <property type="component" value="Unassembled WGS sequence"/>
</dbReference>
<gene>
    <name evidence="2" type="ORF">RclHR1_16130001</name>
</gene>
<organism evidence="2 3">
    <name type="scientific">Rhizophagus clarus</name>
    <dbReference type="NCBI Taxonomy" id="94130"/>
    <lineage>
        <taxon>Eukaryota</taxon>
        <taxon>Fungi</taxon>
        <taxon>Fungi incertae sedis</taxon>
        <taxon>Mucoromycota</taxon>
        <taxon>Glomeromycotina</taxon>
        <taxon>Glomeromycetes</taxon>
        <taxon>Glomerales</taxon>
        <taxon>Glomeraceae</taxon>
        <taxon>Rhizophagus</taxon>
    </lineage>
</organism>
<dbReference type="AlphaFoldDB" id="A0A2Z6R9R0"/>